<evidence type="ECO:0000256" key="1">
    <source>
        <dbReference type="ARBA" id="ARBA00023015"/>
    </source>
</evidence>
<keyword evidence="3" id="KW-0804">Transcription</keyword>
<dbReference type="GO" id="GO:0000976">
    <property type="term" value="F:transcription cis-regulatory region binding"/>
    <property type="evidence" value="ECO:0007669"/>
    <property type="project" value="TreeGrafter"/>
</dbReference>
<sequence>MADLDRRRRRTITAVCTAARTLFEERGYQAATITEIAAAADVAVSSIYANFPGGKQDIYLALADQAVAANEHILDEAVAASTLAERAGAVFDAYVRFHRDDDQLAFRLIALTDALEPDAKFDEARSAIRMRIAAMLVRAVGEHDDLDRTIASWAAINGLFSARTQGFIDDDTLDRTLATTRAWAVAR</sequence>
<evidence type="ECO:0000259" key="5">
    <source>
        <dbReference type="PROSITE" id="PS50977"/>
    </source>
</evidence>
<evidence type="ECO:0000313" key="7">
    <source>
        <dbReference type="Proteomes" id="UP001432128"/>
    </source>
</evidence>
<dbReference type="InterPro" id="IPR001647">
    <property type="entry name" value="HTH_TetR"/>
</dbReference>
<accession>A0AAU4JX10</accession>
<organism evidence="6 7">
    <name type="scientific">Williamsia herbipolensis</name>
    <dbReference type="NCBI Taxonomy" id="1603258"/>
    <lineage>
        <taxon>Bacteria</taxon>
        <taxon>Bacillati</taxon>
        <taxon>Actinomycetota</taxon>
        <taxon>Actinomycetes</taxon>
        <taxon>Mycobacteriales</taxon>
        <taxon>Nocardiaceae</taxon>
        <taxon>Williamsia</taxon>
    </lineage>
</organism>
<dbReference type="PANTHER" id="PTHR30055">
    <property type="entry name" value="HTH-TYPE TRANSCRIPTIONAL REGULATOR RUTR"/>
    <property type="match status" value="1"/>
</dbReference>
<dbReference type="Gene3D" id="1.10.10.60">
    <property type="entry name" value="Homeodomain-like"/>
    <property type="match status" value="1"/>
</dbReference>
<dbReference type="InterPro" id="IPR009057">
    <property type="entry name" value="Homeodomain-like_sf"/>
</dbReference>
<keyword evidence="7" id="KW-1185">Reference proteome</keyword>
<dbReference type="EMBL" id="CP108021">
    <property type="protein sequence ID" value="WUM18334.1"/>
    <property type="molecule type" value="Genomic_DNA"/>
</dbReference>
<dbReference type="InterPro" id="IPR050109">
    <property type="entry name" value="HTH-type_TetR-like_transc_reg"/>
</dbReference>
<evidence type="ECO:0000256" key="2">
    <source>
        <dbReference type="ARBA" id="ARBA00023125"/>
    </source>
</evidence>
<dbReference type="Pfam" id="PF00440">
    <property type="entry name" value="TetR_N"/>
    <property type="match status" value="1"/>
</dbReference>
<dbReference type="Proteomes" id="UP001432128">
    <property type="component" value="Chromosome"/>
</dbReference>
<keyword evidence="2 4" id="KW-0238">DNA-binding</keyword>
<dbReference type="AlphaFoldDB" id="A0AAU4JX10"/>
<dbReference type="Gene3D" id="1.10.357.10">
    <property type="entry name" value="Tetracycline Repressor, domain 2"/>
    <property type="match status" value="1"/>
</dbReference>
<proteinExistence type="predicted"/>
<evidence type="ECO:0000256" key="3">
    <source>
        <dbReference type="ARBA" id="ARBA00023163"/>
    </source>
</evidence>
<name>A0AAU4JX10_9NOCA</name>
<dbReference type="PROSITE" id="PS50977">
    <property type="entry name" value="HTH_TETR_2"/>
    <property type="match status" value="1"/>
</dbReference>
<dbReference type="RefSeq" id="WP_045821188.1">
    <property type="nucleotide sequence ID" value="NZ_CP108021.1"/>
</dbReference>
<feature type="domain" description="HTH tetR-type" evidence="5">
    <location>
        <begin position="9"/>
        <end position="69"/>
    </location>
</feature>
<evidence type="ECO:0000313" key="6">
    <source>
        <dbReference type="EMBL" id="WUM18334.1"/>
    </source>
</evidence>
<reference evidence="6 7" key="1">
    <citation type="submission" date="2022-10" db="EMBL/GenBank/DDBJ databases">
        <title>The complete genomes of actinobacterial strains from the NBC collection.</title>
        <authorList>
            <person name="Joergensen T.S."/>
            <person name="Alvarez Arevalo M."/>
            <person name="Sterndorff E.B."/>
            <person name="Faurdal D."/>
            <person name="Vuksanovic O."/>
            <person name="Mourched A.-S."/>
            <person name="Charusanti P."/>
            <person name="Shaw S."/>
            <person name="Blin K."/>
            <person name="Weber T."/>
        </authorList>
    </citation>
    <scope>NUCLEOTIDE SEQUENCE [LARGE SCALE GENOMIC DNA]</scope>
    <source>
        <strain evidence="6 7">NBC_00319</strain>
    </source>
</reference>
<dbReference type="KEGG" id="whr:OG579_11235"/>
<dbReference type="SUPFAM" id="SSF46689">
    <property type="entry name" value="Homeodomain-like"/>
    <property type="match status" value="1"/>
</dbReference>
<feature type="DNA-binding region" description="H-T-H motif" evidence="4">
    <location>
        <begin position="32"/>
        <end position="51"/>
    </location>
</feature>
<evidence type="ECO:0000256" key="4">
    <source>
        <dbReference type="PROSITE-ProRule" id="PRU00335"/>
    </source>
</evidence>
<protein>
    <submittedName>
        <fullName evidence="6">TetR family transcriptional regulator</fullName>
    </submittedName>
</protein>
<keyword evidence="1" id="KW-0805">Transcription regulation</keyword>
<dbReference type="PANTHER" id="PTHR30055:SF234">
    <property type="entry name" value="HTH-TYPE TRANSCRIPTIONAL REGULATOR BETI"/>
    <property type="match status" value="1"/>
</dbReference>
<dbReference type="GO" id="GO:0003700">
    <property type="term" value="F:DNA-binding transcription factor activity"/>
    <property type="evidence" value="ECO:0007669"/>
    <property type="project" value="TreeGrafter"/>
</dbReference>
<gene>
    <name evidence="6" type="ORF">OG579_11235</name>
</gene>